<comment type="caution">
    <text evidence="2">The sequence shown here is derived from an EMBL/GenBank/DDBJ whole genome shotgun (WGS) entry which is preliminary data.</text>
</comment>
<proteinExistence type="predicted"/>
<dbReference type="Proteomes" id="UP000294192">
    <property type="component" value="Unassembled WGS sequence"/>
</dbReference>
<evidence type="ECO:0000313" key="3">
    <source>
        <dbReference type="Proteomes" id="UP000294192"/>
    </source>
</evidence>
<evidence type="ECO:0000313" key="2">
    <source>
        <dbReference type="EMBL" id="TCG11698.1"/>
    </source>
</evidence>
<keyword evidence="3" id="KW-1185">Reference proteome</keyword>
<dbReference type="AlphaFoldDB" id="A0A4R0XS43"/>
<organism evidence="2 3">
    <name type="scientific">Mycoplasma marinum</name>
    <dbReference type="NCBI Taxonomy" id="1937190"/>
    <lineage>
        <taxon>Bacteria</taxon>
        <taxon>Bacillati</taxon>
        <taxon>Mycoplasmatota</taxon>
        <taxon>Mollicutes</taxon>
        <taxon>Mycoplasmataceae</taxon>
        <taxon>Mycoplasma</taxon>
    </lineage>
</organism>
<protein>
    <submittedName>
        <fullName evidence="2">Uncharacterized protein</fullName>
    </submittedName>
</protein>
<feature type="transmembrane region" description="Helical" evidence="1">
    <location>
        <begin position="51"/>
        <end position="71"/>
    </location>
</feature>
<dbReference type="EMBL" id="PSZO01000003">
    <property type="protein sequence ID" value="TCG11698.1"/>
    <property type="molecule type" value="Genomic_DNA"/>
</dbReference>
<accession>A0A4R0XS43</accession>
<feature type="transmembrane region" description="Helical" evidence="1">
    <location>
        <begin position="14"/>
        <end position="36"/>
    </location>
</feature>
<name>A0A4R0XS43_9MOLU</name>
<evidence type="ECO:0000256" key="1">
    <source>
        <dbReference type="SAM" id="Phobius"/>
    </source>
</evidence>
<feature type="transmembrane region" description="Helical" evidence="1">
    <location>
        <begin position="83"/>
        <end position="106"/>
    </location>
</feature>
<keyword evidence="1" id="KW-0812">Transmembrane</keyword>
<gene>
    <name evidence="2" type="ORF">C4B24_00905</name>
</gene>
<keyword evidence="1" id="KW-0472">Membrane</keyword>
<reference evidence="2 3" key="1">
    <citation type="submission" date="2018-02" db="EMBL/GenBank/DDBJ databases">
        <title>Mycoplasma marinum and Mycoplasma todarodis sp. nov., moderately halophilic and psychrotolerant mycoplasmas isolated from cephalopods.</title>
        <authorList>
            <person name="Viver T."/>
        </authorList>
    </citation>
    <scope>NUCLEOTIDE SEQUENCE [LARGE SCALE GENOMIC DNA]</scope>
    <source>
        <strain evidence="2 3">PE</strain>
    </source>
</reference>
<keyword evidence="1" id="KW-1133">Transmembrane helix</keyword>
<feature type="transmembrane region" description="Helical" evidence="1">
    <location>
        <begin position="118"/>
        <end position="137"/>
    </location>
</feature>
<feature type="transmembrane region" description="Helical" evidence="1">
    <location>
        <begin position="234"/>
        <end position="255"/>
    </location>
</feature>
<feature type="transmembrane region" description="Helical" evidence="1">
    <location>
        <begin position="200"/>
        <end position="222"/>
    </location>
</feature>
<sequence length="367" mass="42937">MFNYFNKISINRKAYNSFIGILIMIWVLICEIFLIFKNIHYDNYFLVPQNYISYILIALSIIIILISLIILTRAFKNKGANILYLFLKLISIPMLFLAFIIIYDLIKNNRQYNYNYSPQLSVCISITIIIYSCYFGLIDLSKNKNKAEHDFSEKYDGNEFYKLKLNYSKIEITNNILFLKGKVLKKDVYKKVCKVENINLSLPCLIINVFLYASSIIILIFINTLPSEGNEHLYPILVLTALWSLTTIIFMLLSFKSAYFLPVYFTFKKRGGLWLVLNFFSKNNLPIFKSLNNTLYDIHNKTEFKVKNNKELLVKFSNKDQIGIISKNNNIDWQLIGQNTYIIKYEDTMDVFKIISIITLSIFKGGV</sequence>
<dbReference type="RefSeq" id="WP_420330443.1">
    <property type="nucleotide sequence ID" value="NZ_CBDBYK010000001.1"/>
</dbReference>